<dbReference type="Proteomes" id="UP000239203">
    <property type="component" value="Unassembled WGS sequence"/>
</dbReference>
<gene>
    <name evidence="3" type="ORF">CLV40_12355</name>
</gene>
<dbReference type="InterPro" id="IPR036514">
    <property type="entry name" value="SGNH_hydro_sf"/>
</dbReference>
<dbReference type="CDD" id="cd01832">
    <property type="entry name" value="SGNH_hydrolase_like_1"/>
    <property type="match status" value="1"/>
</dbReference>
<dbReference type="InterPro" id="IPR053140">
    <property type="entry name" value="GDSL_Rv0518-like"/>
</dbReference>
<sequence length="287" mass="30664">MTAVGFERNAVEHPTWTARTLAVLGDSTSVGLGDPLPGGGWRGVGPLLGAALGAAVRNVSAPGARLADVRGTQLPEVLNTQPDAAILIAGMNDTLRSDFDPSAMRADLTHTVNSLHAAGTVVVLVRYHDHGKVFRMPESLRRALRDRIDRLNAVIDAVSAETGAPYLNLDTLPGAYQTTTWSVDRLHPSELGHRMLAKGFAEILAHKGCAIPTPVSLTCEGGLQAGPLAHVAWLIIKGIPWLWRRGQDLVPYAISIMLQARRDRLNPQTAPSAADLLTPETPDLKTT</sequence>
<comment type="caution">
    <text evidence="3">The sequence shown here is derived from an EMBL/GenBank/DDBJ whole genome shotgun (WGS) entry which is preliminary data.</text>
</comment>
<dbReference type="RefSeq" id="WP_219824144.1">
    <property type="nucleotide sequence ID" value="NZ_CP154825.1"/>
</dbReference>
<dbReference type="PANTHER" id="PTHR43784">
    <property type="entry name" value="GDSL-LIKE LIPASE/ACYLHYDROLASE, PUTATIVE (AFU_ORTHOLOGUE AFUA_2G00820)-RELATED"/>
    <property type="match status" value="1"/>
</dbReference>
<accession>A0A2S6GFF1</accession>
<reference evidence="3 4" key="1">
    <citation type="submission" date="2018-02" db="EMBL/GenBank/DDBJ databases">
        <title>Genomic Encyclopedia of Archaeal and Bacterial Type Strains, Phase II (KMG-II): from individual species to whole genera.</title>
        <authorList>
            <person name="Goeker M."/>
        </authorList>
    </citation>
    <scope>NUCLEOTIDE SEQUENCE [LARGE SCALE GENOMIC DNA]</scope>
    <source>
        <strain evidence="3 4">YU 961-1</strain>
    </source>
</reference>
<dbReference type="PANTHER" id="PTHR43784:SF2">
    <property type="entry name" value="GDSL-LIKE LIPASE_ACYLHYDROLASE, PUTATIVE (AFU_ORTHOLOGUE AFUA_2G00820)-RELATED"/>
    <property type="match status" value="1"/>
</dbReference>
<dbReference type="AlphaFoldDB" id="A0A2S6GFF1"/>
<dbReference type="Pfam" id="PF13472">
    <property type="entry name" value="Lipase_GDSL_2"/>
    <property type="match status" value="1"/>
</dbReference>
<evidence type="ECO:0000259" key="2">
    <source>
        <dbReference type="Pfam" id="PF13472"/>
    </source>
</evidence>
<evidence type="ECO:0000313" key="3">
    <source>
        <dbReference type="EMBL" id="PPK63935.1"/>
    </source>
</evidence>
<organism evidence="3 4">
    <name type="scientific">Actinokineospora auranticolor</name>
    <dbReference type="NCBI Taxonomy" id="155976"/>
    <lineage>
        <taxon>Bacteria</taxon>
        <taxon>Bacillati</taxon>
        <taxon>Actinomycetota</taxon>
        <taxon>Actinomycetes</taxon>
        <taxon>Pseudonocardiales</taxon>
        <taxon>Pseudonocardiaceae</taxon>
        <taxon>Actinokineospora</taxon>
    </lineage>
</organism>
<protein>
    <submittedName>
        <fullName evidence="3">Lysophospholipase L1-like esterase</fullName>
    </submittedName>
</protein>
<name>A0A2S6GFF1_9PSEU</name>
<evidence type="ECO:0000313" key="4">
    <source>
        <dbReference type="Proteomes" id="UP000239203"/>
    </source>
</evidence>
<evidence type="ECO:0000256" key="1">
    <source>
        <dbReference type="SAM" id="MobiDB-lite"/>
    </source>
</evidence>
<dbReference type="EMBL" id="PTIX01000023">
    <property type="protein sequence ID" value="PPK63935.1"/>
    <property type="molecule type" value="Genomic_DNA"/>
</dbReference>
<keyword evidence="4" id="KW-1185">Reference proteome</keyword>
<feature type="region of interest" description="Disordered" evidence="1">
    <location>
        <begin position="268"/>
        <end position="287"/>
    </location>
</feature>
<dbReference type="SUPFAM" id="SSF52266">
    <property type="entry name" value="SGNH hydrolase"/>
    <property type="match status" value="1"/>
</dbReference>
<feature type="domain" description="SGNH hydrolase-type esterase" evidence="2">
    <location>
        <begin position="23"/>
        <end position="194"/>
    </location>
</feature>
<dbReference type="InterPro" id="IPR013830">
    <property type="entry name" value="SGNH_hydro"/>
</dbReference>
<dbReference type="Gene3D" id="3.40.50.1110">
    <property type="entry name" value="SGNH hydrolase"/>
    <property type="match status" value="1"/>
</dbReference>
<proteinExistence type="predicted"/>